<dbReference type="PANTHER" id="PTHR22911:SF137">
    <property type="entry name" value="SOLUTE CARRIER FAMILY 35 MEMBER G2-RELATED"/>
    <property type="match status" value="1"/>
</dbReference>
<evidence type="ECO:0000256" key="5">
    <source>
        <dbReference type="ARBA" id="ARBA00022692"/>
    </source>
</evidence>
<feature type="transmembrane region" description="Helical" evidence="8">
    <location>
        <begin position="101"/>
        <end position="122"/>
    </location>
</feature>
<feature type="transmembrane region" description="Helical" evidence="8">
    <location>
        <begin position="181"/>
        <end position="198"/>
    </location>
</feature>
<evidence type="ECO:0000256" key="8">
    <source>
        <dbReference type="SAM" id="Phobius"/>
    </source>
</evidence>
<feature type="transmembrane region" description="Helical" evidence="8">
    <location>
        <begin position="12"/>
        <end position="32"/>
    </location>
</feature>
<name>A0A6N7EZ58_9GAMM</name>
<dbReference type="Pfam" id="PF00892">
    <property type="entry name" value="EamA"/>
    <property type="match status" value="1"/>
</dbReference>
<protein>
    <submittedName>
        <fullName evidence="10">EamA family transporter RarD</fullName>
    </submittedName>
</protein>
<keyword evidence="3" id="KW-0813">Transport</keyword>
<feature type="transmembrane region" description="Helical" evidence="8">
    <location>
        <begin position="129"/>
        <end position="146"/>
    </location>
</feature>
<comment type="caution">
    <text evidence="10">The sequence shown here is derived from an EMBL/GenBank/DDBJ whole genome shotgun (WGS) entry which is preliminary data.</text>
</comment>
<dbReference type="SUPFAM" id="SSF103481">
    <property type="entry name" value="Multidrug resistance efflux transporter EmrE"/>
    <property type="match status" value="2"/>
</dbReference>
<keyword evidence="7 8" id="KW-0472">Membrane</keyword>
<keyword evidence="4" id="KW-1003">Cell membrane</keyword>
<accession>A0A6N7EZ58</accession>
<evidence type="ECO:0000256" key="4">
    <source>
        <dbReference type="ARBA" id="ARBA00022475"/>
    </source>
</evidence>
<evidence type="ECO:0000313" key="11">
    <source>
        <dbReference type="Proteomes" id="UP000471298"/>
    </source>
</evidence>
<keyword evidence="11" id="KW-1185">Reference proteome</keyword>
<keyword evidence="5 8" id="KW-0812">Transmembrane</keyword>
<keyword evidence="6 8" id="KW-1133">Transmembrane helix</keyword>
<reference evidence="10 11" key="1">
    <citation type="submission" date="2019-10" db="EMBL/GenBank/DDBJ databases">
        <title>Cardiobacteriales fam. a chemoheterotrophic member of the order Cardiobacteriales, and proposal of Cardiobacteriales fam. nov.</title>
        <authorList>
            <person name="Wang C."/>
        </authorList>
    </citation>
    <scope>NUCLEOTIDE SEQUENCE [LARGE SCALE GENOMIC DNA]</scope>
    <source>
        <strain evidence="10 11">ML27</strain>
    </source>
</reference>
<evidence type="ECO:0000256" key="7">
    <source>
        <dbReference type="ARBA" id="ARBA00023136"/>
    </source>
</evidence>
<dbReference type="AlphaFoldDB" id="A0A6N7EZ58"/>
<feature type="transmembrane region" description="Helical" evidence="8">
    <location>
        <begin position="152"/>
        <end position="169"/>
    </location>
</feature>
<evidence type="ECO:0000256" key="1">
    <source>
        <dbReference type="ARBA" id="ARBA00004651"/>
    </source>
</evidence>
<feature type="transmembrane region" description="Helical" evidence="8">
    <location>
        <begin position="38"/>
        <end position="57"/>
    </location>
</feature>
<comment type="similarity">
    <text evidence="2">Belongs to the EamA transporter family.</text>
</comment>
<dbReference type="Proteomes" id="UP000471298">
    <property type="component" value="Unassembled WGS sequence"/>
</dbReference>
<feature type="transmembrane region" description="Helical" evidence="8">
    <location>
        <begin position="77"/>
        <end position="95"/>
    </location>
</feature>
<feature type="transmembrane region" description="Helical" evidence="8">
    <location>
        <begin position="268"/>
        <end position="285"/>
    </location>
</feature>
<dbReference type="InterPro" id="IPR004626">
    <property type="entry name" value="RarD"/>
</dbReference>
<dbReference type="InParanoid" id="A0A6N7EZ58"/>
<dbReference type="NCBIfam" id="TIGR00688">
    <property type="entry name" value="rarD"/>
    <property type="match status" value="1"/>
</dbReference>
<dbReference type="GO" id="GO:0005886">
    <property type="term" value="C:plasma membrane"/>
    <property type="evidence" value="ECO:0007669"/>
    <property type="project" value="UniProtKB-SubCell"/>
</dbReference>
<dbReference type="InterPro" id="IPR037185">
    <property type="entry name" value="EmrE-like"/>
</dbReference>
<feature type="transmembrane region" description="Helical" evidence="8">
    <location>
        <begin position="210"/>
        <end position="229"/>
    </location>
</feature>
<dbReference type="InterPro" id="IPR000620">
    <property type="entry name" value="EamA_dom"/>
</dbReference>
<gene>
    <name evidence="10" type="primary">rarD</name>
    <name evidence="10" type="ORF">GCU85_06900</name>
</gene>
<proteinExistence type="inferred from homology"/>
<feature type="domain" description="EamA" evidence="9">
    <location>
        <begin position="10"/>
        <end position="145"/>
    </location>
</feature>
<dbReference type="EMBL" id="WHNW01000007">
    <property type="protein sequence ID" value="MPV86457.1"/>
    <property type="molecule type" value="Genomic_DNA"/>
</dbReference>
<dbReference type="PANTHER" id="PTHR22911">
    <property type="entry name" value="ACYL-MALONYL CONDENSING ENZYME-RELATED"/>
    <property type="match status" value="1"/>
</dbReference>
<evidence type="ECO:0000256" key="3">
    <source>
        <dbReference type="ARBA" id="ARBA00022448"/>
    </source>
</evidence>
<feature type="transmembrane region" description="Helical" evidence="8">
    <location>
        <begin position="236"/>
        <end position="262"/>
    </location>
</feature>
<evidence type="ECO:0000256" key="6">
    <source>
        <dbReference type="ARBA" id="ARBA00022989"/>
    </source>
</evidence>
<comment type="subcellular location">
    <subcellularLocation>
        <location evidence="1">Cell membrane</location>
        <topology evidence="1">Multi-pass membrane protein</topology>
    </subcellularLocation>
</comment>
<sequence length="299" mass="32954">MFKLMNDQTKGIYAMVLACVIWGSLNVVFASLKPMPAFDIVAHRVIWGMVALLLWLFWKRRLFELWRLMRDVRVMKFVCIAAVLISLNWLGFVYASQTGHALEAGIGYFIFPLVTVAFGAIFKGERLNVAQSIAVTAALLAVGILAYGLGKLPWIAIFLAFTFGLYGLLKSNAGYGATMGVALENIVLAPFAVIWLLFVSTADIGFWSGANYAGALILVGAATAIALLSMSQATKLISLFMVGFLSYLNPLIQSFNATIFLGEDFTRWHVMAFSLIVAGSAFYIWDLYRRAKRQTAQPS</sequence>
<organism evidence="10 11">
    <name type="scientific">Ostreibacterium oceani</name>
    <dbReference type="NCBI Taxonomy" id="2654998"/>
    <lineage>
        <taxon>Bacteria</taxon>
        <taxon>Pseudomonadati</taxon>
        <taxon>Pseudomonadota</taxon>
        <taxon>Gammaproteobacteria</taxon>
        <taxon>Cardiobacteriales</taxon>
        <taxon>Ostreibacteriaceae</taxon>
        <taxon>Ostreibacterium</taxon>
    </lineage>
</organism>
<evidence type="ECO:0000259" key="9">
    <source>
        <dbReference type="Pfam" id="PF00892"/>
    </source>
</evidence>
<evidence type="ECO:0000256" key="2">
    <source>
        <dbReference type="ARBA" id="ARBA00007362"/>
    </source>
</evidence>
<evidence type="ECO:0000313" key="10">
    <source>
        <dbReference type="EMBL" id="MPV86457.1"/>
    </source>
</evidence>